<evidence type="ECO:0000259" key="2">
    <source>
        <dbReference type="Pfam" id="PF00534"/>
    </source>
</evidence>
<dbReference type="InterPro" id="IPR028098">
    <property type="entry name" value="Glyco_trans_4-like_N"/>
</dbReference>
<dbReference type="GO" id="GO:0000506">
    <property type="term" value="C:glycosylphosphatidylinositol-N-acetylglucosaminyltransferase (GPI-GnT) complex"/>
    <property type="evidence" value="ECO:0007669"/>
    <property type="project" value="TreeGrafter"/>
</dbReference>
<dbReference type="GO" id="GO:0006506">
    <property type="term" value="P:GPI anchor biosynthetic process"/>
    <property type="evidence" value="ECO:0007669"/>
    <property type="project" value="TreeGrafter"/>
</dbReference>
<evidence type="ECO:0000256" key="1">
    <source>
        <dbReference type="ARBA" id="ARBA00022676"/>
    </source>
</evidence>
<dbReference type="InterPro" id="IPR001296">
    <property type="entry name" value="Glyco_trans_1"/>
</dbReference>
<evidence type="ECO:0000313" key="4">
    <source>
        <dbReference type="EMBL" id="KAK2718144.1"/>
    </source>
</evidence>
<dbReference type="PANTHER" id="PTHR45871:SF1">
    <property type="entry name" value="PHOSPHATIDYLINOSITOL N-ACETYLGLUCOSAMINYLTRANSFERASE SUBUNIT A"/>
    <property type="match status" value="1"/>
</dbReference>
<dbReference type="Pfam" id="PF00534">
    <property type="entry name" value="Glycos_transf_1"/>
    <property type="match status" value="1"/>
</dbReference>
<evidence type="ECO:0000313" key="5">
    <source>
        <dbReference type="Proteomes" id="UP001187531"/>
    </source>
</evidence>
<dbReference type="AlphaFoldDB" id="A0AA88HXV4"/>
<feature type="domain" description="Glycosyltransferase subfamily 4-like N-terminal" evidence="3">
    <location>
        <begin position="80"/>
        <end position="252"/>
    </location>
</feature>
<keyword evidence="1" id="KW-0328">Glycosyltransferase</keyword>
<dbReference type="SUPFAM" id="SSF53756">
    <property type="entry name" value="UDP-Glycosyltransferase/glycogen phosphorylase"/>
    <property type="match status" value="1"/>
</dbReference>
<keyword evidence="1" id="KW-0808">Transferase</keyword>
<dbReference type="Gene3D" id="3.40.50.2000">
    <property type="entry name" value="Glycogen Phosphorylase B"/>
    <property type="match status" value="2"/>
</dbReference>
<feature type="domain" description="Glycosyl transferase family 1" evidence="2">
    <location>
        <begin position="256"/>
        <end position="414"/>
    </location>
</feature>
<organism evidence="4 5">
    <name type="scientific">Artemia franciscana</name>
    <name type="common">Brine shrimp</name>
    <name type="synonym">Artemia sanfranciscana</name>
    <dbReference type="NCBI Taxonomy" id="6661"/>
    <lineage>
        <taxon>Eukaryota</taxon>
        <taxon>Metazoa</taxon>
        <taxon>Ecdysozoa</taxon>
        <taxon>Arthropoda</taxon>
        <taxon>Crustacea</taxon>
        <taxon>Branchiopoda</taxon>
        <taxon>Anostraca</taxon>
        <taxon>Artemiidae</taxon>
        <taxon>Artemia</taxon>
    </lineage>
</organism>
<comment type="caution">
    <text evidence="4">The sequence shown here is derived from an EMBL/GenBank/DDBJ whole genome shotgun (WGS) entry which is preliminary data.</text>
</comment>
<sequence length="502" mass="55965">METVFDNESNKLKLEYESLDSKFLPAVNIGKSMKYTYEEMASPLNISTSRRFGPRLHQTDTTTKKSYRICMVSDYFYPSVGGVESHIWALSCGLIEKGHSVVVITHIYEDYFGIKEFENGLRVYYLPLKPFYDNNTLPTIFGALSTIRRVLMKEQIHIVHGHSSFSSLAQEALLAGRLLGLKVVFTEHSLLFFKFGLGNISAIIINKLLEISLAACDQCICVSQAVKENLAQRGNINQSQISVIPNGLDSQRFRPDPSQRNSSKIIVVAISRLVYRKGIDLLAQVIPIVCSEHEEVQFLIGGDGPEMYVLKKMVESHSLQSRVSLLGTINTSDVQSVLVKGDIFLNTSLTEGFCMAVLEAAASGLYVVSTDVGGVSEILPDPLITLVAPTVKAIVSGLRNAIQIQGEELQQSLSEWNSKIHNEYCWKKVVDKTCITYEKILTMPKCGIRESFWSKPVCSDDIVTNTHTFFGIDSSMAAKELVWTHANLATRITSRETLPKTW</sequence>
<dbReference type="GO" id="GO:0017176">
    <property type="term" value="F:phosphatidylinositol N-acetylglucosaminyltransferase activity"/>
    <property type="evidence" value="ECO:0007669"/>
    <property type="project" value="TreeGrafter"/>
</dbReference>
<dbReference type="EMBL" id="JAVRJZ010000009">
    <property type="protein sequence ID" value="KAK2718144.1"/>
    <property type="molecule type" value="Genomic_DNA"/>
</dbReference>
<dbReference type="Pfam" id="PF13439">
    <property type="entry name" value="Glyco_transf_4"/>
    <property type="match status" value="1"/>
</dbReference>
<evidence type="ECO:0008006" key="6">
    <source>
        <dbReference type="Google" id="ProtNLM"/>
    </source>
</evidence>
<accession>A0AA88HXV4</accession>
<reference evidence="4" key="1">
    <citation type="submission" date="2023-07" db="EMBL/GenBank/DDBJ databases">
        <title>Chromosome-level genome assembly of Artemia franciscana.</title>
        <authorList>
            <person name="Jo E."/>
        </authorList>
    </citation>
    <scope>NUCLEOTIDE SEQUENCE</scope>
    <source>
        <tissue evidence="4">Whole body</tissue>
    </source>
</reference>
<evidence type="ECO:0000259" key="3">
    <source>
        <dbReference type="Pfam" id="PF13439"/>
    </source>
</evidence>
<gene>
    <name evidence="4" type="ORF">QYM36_005450</name>
</gene>
<protein>
    <recommendedName>
        <fullName evidence="6">Phosphatidylinositol N-acetylglucosaminyltransferase</fullName>
    </recommendedName>
</protein>
<dbReference type="Proteomes" id="UP001187531">
    <property type="component" value="Unassembled WGS sequence"/>
</dbReference>
<proteinExistence type="predicted"/>
<name>A0AA88HXV4_ARTSF</name>
<keyword evidence="5" id="KW-1185">Reference proteome</keyword>
<dbReference type="PANTHER" id="PTHR45871">
    <property type="entry name" value="N-ACETYLGLUCOSAMINYL-PHOSPHATIDYLINOSITOL BIOSYNTHETIC PROTEIN"/>
    <property type="match status" value="1"/>
</dbReference>